<evidence type="ECO:0000313" key="2">
    <source>
        <dbReference type="Proteomes" id="UP000315750"/>
    </source>
</evidence>
<reference evidence="1 2" key="1">
    <citation type="submission" date="2019-02" db="EMBL/GenBank/DDBJ databases">
        <title>Deep-cultivation of Planctomycetes and their phenomic and genomic characterization uncovers novel biology.</title>
        <authorList>
            <person name="Wiegand S."/>
            <person name="Jogler M."/>
            <person name="Boedeker C."/>
            <person name="Pinto D."/>
            <person name="Vollmers J."/>
            <person name="Rivas-Marin E."/>
            <person name="Kohn T."/>
            <person name="Peeters S.H."/>
            <person name="Heuer A."/>
            <person name="Rast P."/>
            <person name="Oberbeckmann S."/>
            <person name="Bunk B."/>
            <person name="Jeske O."/>
            <person name="Meyerdierks A."/>
            <person name="Storesund J.E."/>
            <person name="Kallscheuer N."/>
            <person name="Luecker S."/>
            <person name="Lage O.M."/>
            <person name="Pohl T."/>
            <person name="Merkel B.J."/>
            <person name="Hornburger P."/>
            <person name="Mueller R.-W."/>
            <person name="Bruemmer F."/>
            <person name="Labrenz M."/>
            <person name="Spormann A.M."/>
            <person name="Op den Camp H."/>
            <person name="Overmann J."/>
            <person name="Amann R."/>
            <person name="Jetten M.S.M."/>
            <person name="Mascher T."/>
            <person name="Medema M.H."/>
            <person name="Devos D.P."/>
            <person name="Kaster A.-K."/>
            <person name="Ovreas L."/>
            <person name="Rohde M."/>
            <person name="Galperin M.Y."/>
            <person name="Jogler C."/>
        </authorList>
    </citation>
    <scope>NUCLEOTIDE SEQUENCE [LARGE SCALE GENOMIC DNA]</scope>
    <source>
        <strain evidence="1 2">Pan181</strain>
    </source>
</reference>
<accession>A0A518AKC7</accession>
<protein>
    <submittedName>
        <fullName evidence="1">Uncharacterized protein</fullName>
    </submittedName>
</protein>
<dbReference type="RefSeq" id="WP_197528984.1">
    <property type="nucleotide sequence ID" value="NZ_CP036278.1"/>
</dbReference>
<organism evidence="1 2">
    <name type="scientific">Aeoliella mucimassa</name>
    <dbReference type="NCBI Taxonomy" id="2527972"/>
    <lineage>
        <taxon>Bacteria</taxon>
        <taxon>Pseudomonadati</taxon>
        <taxon>Planctomycetota</taxon>
        <taxon>Planctomycetia</taxon>
        <taxon>Pirellulales</taxon>
        <taxon>Lacipirellulaceae</taxon>
        <taxon>Aeoliella</taxon>
    </lineage>
</organism>
<proteinExistence type="predicted"/>
<dbReference type="KEGG" id="amuc:Pan181_13680"/>
<dbReference type="AlphaFoldDB" id="A0A518AKC7"/>
<dbReference type="Proteomes" id="UP000315750">
    <property type="component" value="Chromosome"/>
</dbReference>
<dbReference type="Pfam" id="PF18907">
    <property type="entry name" value="DUF5662"/>
    <property type="match status" value="1"/>
</dbReference>
<name>A0A518AKC7_9BACT</name>
<gene>
    <name evidence="1" type="ORF">Pan181_13680</name>
</gene>
<sequence length="183" mass="21180">MAKIFGMDPVEPTPSMIAFFEQRTRAHIARVERCLQVMARVTPYGEQLLERAARHDASKFEPEERVAYIWLTEHHRRRKLGEAFTYPSGVEPLIESAIAHHMSHNRHHPEFHADPNDMTEVDLIEMVCDWTAMAQEFQQCGGSAREWADRTVGQRVQFNAEKSRFVYEMIALLDRELVGPTSD</sequence>
<dbReference type="EMBL" id="CP036278">
    <property type="protein sequence ID" value="QDU55182.1"/>
    <property type="molecule type" value="Genomic_DNA"/>
</dbReference>
<keyword evidence="2" id="KW-1185">Reference proteome</keyword>
<evidence type="ECO:0000313" key="1">
    <source>
        <dbReference type="EMBL" id="QDU55182.1"/>
    </source>
</evidence>
<dbReference type="InterPro" id="IPR043721">
    <property type="entry name" value="DUF5662"/>
</dbReference>